<dbReference type="PANTHER" id="PTHR21026">
    <property type="entry name" value="39S RIBOSOMAL PROTEIN L32, MITOCHONDRIAL"/>
    <property type="match status" value="1"/>
</dbReference>
<dbReference type="PANTHER" id="PTHR21026:SF2">
    <property type="entry name" value="LARGE RIBOSOMAL SUBUNIT PROTEIN BL32M"/>
    <property type="match status" value="1"/>
</dbReference>
<evidence type="ECO:0000313" key="10">
    <source>
        <dbReference type="EnsemblMetazoa" id="XP_038058076.1"/>
    </source>
</evidence>
<dbReference type="GO" id="GO:0003735">
    <property type="term" value="F:structural constituent of ribosome"/>
    <property type="evidence" value="ECO:0007669"/>
    <property type="project" value="InterPro"/>
</dbReference>
<evidence type="ECO:0000256" key="9">
    <source>
        <dbReference type="ARBA" id="ARBA00045766"/>
    </source>
</evidence>
<dbReference type="SUPFAM" id="SSF57829">
    <property type="entry name" value="Zn-binding ribosomal proteins"/>
    <property type="match status" value="1"/>
</dbReference>
<evidence type="ECO:0000256" key="4">
    <source>
        <dbReference type="ARBA" id="ARBA00022980"/>
    </source>
</evidence>
<evidence type="ECO:0000256" key="7">
    <source>
        <dbReference type="ARBA" id="ARBA00039935"/>
    </source>
</evidence>
<dbReference type="Pfam" id="PF01783">
    <property type="entry name" value="Ribosomal_L32p"/>
    <property type="match status" value="1"/>
</dbReference>
<dbReference type="OMA" id="VLCPHCY"/>
<dbReference type="AlphaFoldDB" id="A0A914A3X7"/>
<evidence type="ECO:0000256" key="6">
    <source>
        <dbReference type="ARBA" id="ARBA00023274"/>
    </source>
</evidence>
<evidence type="ECO:0000313" key="11">
    <source>
        <dbReference type="Proteomes" id="UP000887568"/>
    </source>
</evidence>
<sequence length="194" mass="22403">MFFILHRTQNKNMNKSALVIRILQRIQLSFKHFELTLWEGYGGHPPVGPALAIDSSAVIPDRSSESGGGLASIFDGLLWAVPKHRRSIQRNRTRRRAEDKMIKHIPEEKFTTCEVCGHAKMIGFLCGHCLIRIRQETREIRKQLMGQRDETDALPDRETVVVYEGEPLRPEEEGKEIVEMKKKRPSWFSRALLE</sequence>
<evidence type="ECO:0000256" key="5">
    <source>
        <dbReference type="ARBA" id="ARBA00023128"/>
    </source>
</evidence>
<evidence type="ECO:0000256" key="3">
    <source>
        <dbReference type="ARBA" id="ARBA00022946"/>
    </source>
</evidence>
<keyword evidence="6" id="KW-0687">Ribonucleoprotein</keyword>
<evidence type="ECO:0000256" key="2">
    <source>
        <dbReference type="ARBA" id="ARBA00008560"/>
    </source>
</evidence>
<dbReference type="GeneID" id="119729544"/>
<proteinExistence type="inferred from homology"/>
<evidence type="ECO:0000256" key="8">
    <source>
        <dbReference type="ARBA" id="ARBA00042577"/>
    </source>
</evidence>
<dbReference type="OrthoDB" id="2014905at2759"/>
<comment type="subcellular location">
    <subcellularLocation>
        <location evidence="1">Mitochondrion</location>
    </subcellularLocation>
</comment>
<organism evidence="10 11">
    <name type="scientific">Patiria miniata</name>
    <name type="common">Bat star</name>
    <name type="synonym">Asterina miniata</name>
    <dbReference type="NCBI Taxonomy" id="46514"/>
    <lineage>
        <taxon>Eukaryota</taxon>
        <taxon>Metazoa</taxon>
        <taxon>Echinodermata</taxon>
        <taxon>Eleutherozoa</taxon>
        <taxon>Asterozoa</taxon>
        <taxon>Asteroidea</taxon>
        <taxon>Valvatacea</taxon>
        <taxon>Valvatida</taxon>
        <taxon>Asterinidae</taxon>
        <taxon>Patiria</taxon>
    </lineage>
</organism>
<keyword evidence="4" id="KW-0689">Ribosomal protein</keyword>
<dbReference type="RefSeq" id="XP_038058076.1">
    <property type="nucleotide sequence ID" value="XM_038202148.1"/>
</dbReference>
<dbReference type="EnsemblMetazoa" id="XM_038202148.1">
    <property type="protein sequence ID" value="XP_038058076.1"/>
    <property type="gene ID" value="LOC119729544"/>
</dbReference>
<dbReference type="Proteomes" id="UP000887568">
    <property type="component" value="Unplaced"/>
</dbReference>
<dbReference type="InterPro" id="IPR051991">
    <property type="entry name" value="Mitoribosomal_protein_bL32"/>
</dbReference>
<keyword evidence="11" id="KW-1185">Reference proteome</keyword>
<keyword evidence="5" id="KW-0496">Mitochondrion</keyword>
<evidence type="ECO:0000256" key="1">
    <source>
        <dbReference type="ARBA" id="ARBA00004173"/>
    </source>
</evidence>
<dbReference type="InterPro" id="IPR002677">
    <property type="entry name" value="Ribosomal_bL32"/>
</dbReference>
<reference evidence="10" key="1">
    <citation type="submission" date="2022-11" db="UniProtKB">
        <authorList>
            <consortium name="EnsemblMetazoa"/>
        </authorList>
    </citation>
    <scope>IDENTIFICATION</scope>
</reference>
<accession>A0A914A3X7</accession>
<protein>
    <recommendedName>
        <fullName evidence="7">Large ribosomal subunit protein bL32m</fullName>
    </recommendedName>
    <alternativeName>
        <fullName evidence="8">39S ribosomal protein L32, mitochondrial</fullName>
    </alternativeName>
</protein>
<comment type="similarity">
    <text evidence="2">Belongs to the bacterial ribosomal protein bL32 family.</text>
</comment>
<comment type="function">
    <text evidence="9">Component of the mitochondrial large ribosomal subunit (mt-LSU). The mitochondrial ribosome (mitoribosome) is a large ribonucleoprotein complex responsible for the synthesis of proteins inside mitochondria.</text>
</comment>
<keyword evidence="3" id="KW-0809">Transit peptide</keyword>
<dbReference type="GO" id="GO:0006412">
    <property type="term" value="P:translation"/>
    <property type="evidence" value="ECO:0007669"/>
    <property type="project" value="InterPro"/>
</dbReference>
<dbReference type="InterPro" id="IPR011332">
    <property type="entry name" value="Ribosomal_zn-bd"/>
</dbReference>
<name>A0A914A3X7_PATMI</name>
<dbReference type="GO" id="GO:0005762">
    <property type="term" value="C:mitochondrial large ribosomal subunit"/>
    <property type="evidence" value="ECO:0007669"/>
    <property type="project" value="TreeGrafter"/>
</dbReference>
<dbReference type="CTD" id="64983"/>